<feature type="signal peptide" evidence="2">
    <location>
        <begin position="1"/>
        <end position="24"/>
    </location>
</feature>
<keyword evidence="4" id="KW-1185">Reference proteome</keyword>
<name>A0A1Y1ISX8_KLENI</name>
<evidence type="ECO:0008006" key="5">
    <source>
        <dbReference type="Google" id="ProtNLM"/>
    </source>
</evidence>
<evidence type="ECO:0000313" key="3">
    <source>
        <dbReference type="EMBL" id="GAQ91288.1"/>
    </source>
</evidence>
<dbReference type="Proteomes" id="UP000054558">
    <property type="component" value="Unassembled WGS sequence"/>
</dbReference>
<evidence type="ECO:0000313" key="4">
    <source>
        <dbReference type="Proteomes" id="UP000054558"/>
    </source>
</evidence>
<dbReference type="AlphaFoldDB" id="A0A1Y1ISX8"/>
<accession>A0A1Y1ISX8</accession>
<sequence>MAAACTSKVLGALLMLTAAVAVQACTPECTGCNAYGPYWSGQGCGDGSNQVFTKTMPDGTDHTACCAACAKSKCCLFWVYQPDSLECQGYSNCNRIDGQNTVREWLGDWKVLPKSCPGYSPHPDAEIAYPGLHDPNDAPWPVGENPPVLGN</sequence>
<protein>
    <recommendedName>
        <fullName evidence="5">Apple domain-containing protein</fullName>
    </recommendedName>
</protein>
<proteinExistence type="predicted"/>
<gene>
    <name evidence="3" type="ORF">KFL_007590020</name>
</gene>
<evidence type="ECO:0000256" key="1">
    <source>
        <dbReference type="SAM" id="MobiDB-lite"/>
    </source>
</evidence>
<dbReference type="EMBL" id="DF237708">
    <property type="protein sequence ID" value="GAQ91288.1"/>
    <property type="molecule type" value="Genomic_DNA"/>
</dbReference>
<reference evidence="3 4" key="1">
    <citation type="journal article" date="2014" name="Nat. Commun.">
        <title>Klebsormidium flaccidum genome reveals primary factors for plant terrestrial adaptation.</title>
        <authorList>
            <person name="Hori K."/>
            <person name="Maruyama F."/>
            <person name="Fujisawa T."/>
            <person name="Togashi T."/>
            <person name="Yamamoto N."/>
            <person name="Seo M."/>
            <person name="Sato S."/>
            <person name="Yamada T."/>
            <person name="Mori H."/>
            <person name="Tajima N."/>
            <person name="Moriyama T."/>
            <person name="Ikeuchi M."/>
            <person name="Watanabe M."/>
            <person name="Wada H."/>
            <person name="Kobayashi K."/>
            <person name="Saito M."/>
            <person name="Masuda T."/>
            <person name="Sasaki-Sekimoto Y."/>
            <person name="Mashiguchi K."/>
            <person name="Awai K."/>
            <person name="Shimojima M."/>
            <person name="Masuda S."/>
            <person name="Iwai M."/>
            <person name="Nobusawa T."/>
            <person name="Narise T."/>
            <person name="Kondo S."/>
            <person name="Saito H."/>
            <person name="Sato R."/>
            <person name="Murakawa M."/>
            <person name="Ihara Y."/>
            <person name="Oshima-Yamada Y."/>
            <person name="Ohtaka K."/>
            <person name="Satoh M."/>
            <person name="Sonobe K."/>
            <person name="Ishii M."/>
            <person name="Ohtani R."/>
            <person name="Kanamori-Sato M."/>
            <person name="Honoki R."/>
            <person name="Miyazaki D."/>
            <person name="Mochizuki H."/>
            <person name="Umetsu J."/>
            <person name="Higashi K."/>
            <person name="Shibata D."/>
            <person name="Kamiya Y."/>
            <person name="Sato N."/>
            <person name="Nakamura Y."/>
            <person name="Tabata S."/>
            <person name="Ida S."/>
            <person name="Kurokawa K."/>
            <person name="Ohta H."/>
        </authorList>
    </citation>
    <scope>NUCLEOTIDE SEQUENCE [LARGE SCALE GENOMIC DNA]</scope>
    <source>
        <strain evidence="3 4">NIES-2285</strain>
    </source>
</reference>
<feature type="region of interest" description="Disordered" evidence="1">
    <location>
        <begin position="130"/>
        <end position="151"/>
    </location>
</feature>
<keyword evidence="2" id="KW-0732">Signal</keyword>
<evidence type="ECO:0000256" key="2">
    <source>
        <dbReference type="SAM" id="SignalP"/>
    </source>
</evidence>
<organism evidence="3 4">
    <name type="scientific">Klebsormidium nitens</name>
    <name type="common">Green alga</name>
    <name type="synonym">Ulothrix nitens</name>
    <dbReference type="NCBI Taxonomy" id="105231"/>
    <lineage>
        <taxon>Eukaryota</taxon>
        <taxon>Viridiplantae</taxon>
        <taxon>Streptophyta</taxon>
        <taxon>Klebsormidiophyceae</taxon>
        <taxon>Klebsormidiales</taxon>
        <taxon>Klebsormidiaceae</taxon>
        <taxon>Klebsormidium</taxon>
    </lineage>
</organism>
<feature type="chain" id="PRO_5012237252" description="Apple domain-containing protein" evidence="2">
    <location>
        <begin position="25"/>
        <end position="151"/>
    </location>
</feature>